<reference evidence="2 3" key="1">
    <citation type="submission" date="2015-06" db="EMBL/GenBank/DDBJ databases">
        <title>Genome sequencing of Cronobacter sp. strain DJ34 isolated from petroleum contaminated sludge of Duliajan Oil Fields, Assam, India.</title>
        <authorList>
            <person name="Pal S."/>
            <person name="Banerjee T.D."/>
            <person name="Roy A."/>
            <person name="Sar P."/>
            <person name="Kazy S.K."/>
        </authorList>
    </citation>
    <scope>NUCLEOTIDE SEQUENCE [LARGE SCALE GENOMIC DNA]</scope>
    <source>
        <strain evidence="2 3">DJ34</strain>
    </source>
</reference>
<evidence type="ECO:0000313" key="3">
    <source>
        <dbReference type="Proteomes" id="UP000037315"/>
    </source>
</evidence>
<dbReference type="PANTHER" id="PTHR35564">
    <property type="match status" value="1"/>
</dbReference>
<sequence>MERKPSVSFTTLNDAFGRDLPYTNFYRFLQWLEKTHPEYPPLGSSWRIGDDPVRLRPYAGMGFPASEFRDIECNPDDNPDSPPTVRTTFMGLYGITSPLPTAYIDDITQRRDGHETVEHFLDIFNHRLITQYYRIWRKHSYPASFEDGGTDRISQCLLGLAGLGIPGTAEHLDTPLSRFLGMLPALQVPGRTAEGIASVVKMITSDTTVTVIPRYKRKVEIPELTLSANGDGFVLDDRPVMGGFAWDVNSTIEIWLYTESKADVRGWMPPKYSLYDDLLSLLRVYLGWRYDARISLTFPRRLLPAPRLSVREREDSVYMGYSFLLGHDQDDTGPDPEMPEVVTVKLGRYEGLQKNPVRREVTEVED</sequence>
<dbReference type="AlphaFoldDB" id="A0A0J8VTR4"/>
<name>A0A0J8VTR4_9ENTR</name>
<dbReference type="PANTHER" id="PTHR35564:SF3">
    <property type="entry name" value="TYPE VI SECRETION SYSTEM BASEPLATE SUBUNIT TSSG"/>
    <property type="match status" value="1"/>
</dbReference>
<accession>A0A0J8VTR4</accession>
<dbReference type="Proteomes" id="UP000037315">
    <property type="component" value="Unassembled WGS sequence"/>
</dbReference>
<dbReference type="STRING" id="1121863.GCA_000621185_03933"/>
<dbReference type="NCBIfam" id="TIGR03347">
    <property type="entry name" value="VI_chp_1"/>
    <property type="match status" value="1"/>
</dbReference>
<organism evidence="2 3">
    <name type="scientific">Franconibacter pulveris</name>
    <dbReference type="NCBI Taxonomy" id="435910"/>
    <lineage>
        <taxon>Bacteria</taxon>
        <taxon>Pseudomonadati</taxon>
        <taxon>Pseudomonadota</taxon>
        <taxon>Gammaproteobacteria</taxon>
        <taxon>Enterobacterales</taxon>
        <taxon>Enterobacteriaceae</taxon>
        <taxon>Franconibacter</taxon>
    </lineage>
</organism>
<dbReference type="InterPro" id="IPR010732">
    <property type="entry name" value="T6SS_TssG-like"/>
</dbReference>
<dbReference type="EMBL" id="LFEJ01000007">
    <property type="protein sequence ID" value="KMV35865.1"/>
    <property type="molecule type" value="Genomic_DNA"/>
</dbReference>
<dbReference type="OrthoDB" id="1523296at2"/>
<evidence type="ECO:0008006" key="4">
    <source>
        <dbReference type="Google" id="ProtNLM"/>
    </source>
</evidence>
<dbReference type="PATRIC" id="fig|1656095.3.peg.4274"/>
<dbReference type="EMBL" id="LFEJ01000013">
    <property type="protein sequence ID" value="KMV34866.1"/>
    <property type="molecule type" value="Genomic_DNA"/>
</dbReference>
<comment type="caution">
    <text evidence="2">The sequence shown here is derived from an EMBL/GenBank/DDBJ whole genome shotgun (WGS) entry which is preliminary data.</text>
</comment>
<gene>
    <name evidence="2" type="ORF">ACH50_04425</name>
    <name evidence="1" type="ORF">ACH50_08875</name>
</gene>
<proteinExistence type="predicted"/>
<evidence type="ECO:0000313" key="1">
    <source>
        <dbReference type="EMBL" id="KMV34866.1"/>
    </source>
</evidence>
<evidence type="ECO:0000313" key="2">
    <source>
        <dbReference type="EMBL" id="KMV35865.1"/>
    </source>
</evidence>
<keyword evidence="3" id="KW-1185">Reference proteome</keyword>
<protein>
    <recommendedName>
        <fullName evidence="4">Type VI secretion protein</fullName>
    </recommendedName>
</protein>
<dbReference type="RefSeq" id="WP_024561172.1">
    <property type="nucleotide sequence ID" value="NZ_LFEJ01000007.1"/>
</dbReference>
<dbReference type="Pfam" id="PF06996">
    <property type="entry name" value="T6SS_TssG"/>
    <property type="match status" value="1"/>
</dbReference>